<feature type="compositionally biased region" description="Polar residues" evidence="1">
    <location>
        <begin position="1"/>
        <end position="11"/>
    </location>
</feature>
<dbReference type="RefSeq" id="WP_017432875.1">
    <property type="nucleotide sequence ID" value="NZ_CP021074.1"/>
</dbReference>
<dbReference type="SUPFAM" id="SSF52833">
    <property type="entry name" value="Thioredoxin-like"/>
    <property type="match status" value="1"/>
</dbReference>
<dbReference type="EMBL" id="CP099587">
    <property type="protein sequence ID" value="USS45821.1"/>
    <property type="molecule type" value="Genomic_DNA"/>
</dbReference>
<organism evidence="3 4">
    <name type="scientific">Burkholderia glumae</name>
    <name type="common">Pseudomonas glumae</name>
    <dbReference type="NCBI Taxonomy" id="337"/>
    <lineage>
        <taxon>Bacteria</taxon>
        <taxon>Pseudomonadati</taxon>
        <taxon>Pseudomonadota</taxon>
        <taxon>Betaproteobacteria</taxon>
        <taxon>Burkholderiales</taxon>
        <taxon>Burkholderiaceae</taxon>
        <taxon>Burkholderia</taxon>
    </lineage>
</organism>
<sequence>MKRNFVSTQPSRPTPARPSPDHSPDRPSGQGGTGRDPHSERDTSSQRGSWRRGRWVVLALCLICAAPLIASYFTYYVIKPRGASTNYGTLIEPQRPIPATLTATDENGRTVALASLRGVWLLMMENGSLCDDACARKLYFMRQVRATQGGERQRITMVWLRRDAAAIDARLLAAYPDTRRLVADPAALDAWLPAEAGTQATDHIYLVDPNGNLMMRFPKDPDPSRIKHDVTKLLKWSSIG</sequence>
<feature type="compositionally biased region" description="Basic and acidic residues" evidence="1">
    <location>
        <begin position="35"/>
        <end position="44"/>
    </location>
</feature>
<keyword evidence="2" id="KW-0472">Membrane</keyword>
<dbReference type="Gene3D" id="3.40.30.10">
    <property type="entry name" value="Glutaredoxin"/>
    <property type="match status" value="1"/>
</dbReference>
<keyword evidence="2" id="KW-1133">Transmembrane helix</keyword>
<dbReference type="InterPro" id="IPR036249">
    <property type="entry name" value="Thioredoxin-like_sf"/>
</dbReference>
<evidence type="ECO:0000313" key="4">
    <source>
        <dbReference type="Proteomes" id="UP001056386"/>
    </source>
</evidence>
<name>A0ABY5BHA3_BURGL</name>
<feature type="transmembrane region" description="Helical" evidence="2">
    <location>
        <begin position="55"/>
        <end position="78"/>
    </location>
</feature>
<evidence type="ECO:0000256" key="1">
    <source>
        <dbReference type="SAM" id="MobiDB-lite"/>
    </source>
</evidence>
<accession>A0ABY5BHA3</accession>
<keyword evidence="4" id="KW-1185">Reference proteome</keyword>
<evidence type="ECO:0000256" key="2">
    <source>
        <dbReference type="SAM" id="Phobius"/>
    </source>
</evidence>
<dbReference type="Proteomes" id="UP001056386">
    <property type="component" value="Chromosome 1"/>
</dbReference>
<proteinExistence type="predicted"/>
<protein>
    <submittedName>
        <fullName evidence="3">Cytochrome C oxidase subunit I</fullName>
    </submittedName>
</protein>
<keyword evidence="2" id="KW-0812">Transmembrane</keyword>
<evidence type="ECO:0000313" key="3">
    <source>
        <dbReference type="EMBL" id="USS45821.1"/>
    </source>
</evidence>
<reference evidence="3" key="1">
    <citation type="submission" date="2022-06" db="EMBL/GenBank/DDBJ databases">
        <title>Draft genome sequence of Burkholderia glumae strain GR20004 isolated from rice panicle showing bacterial panicle blight.</title>
        <authorList>
            <person name="Choi S.Y."/>
            <person name="Lee Y.H."/>
        </authorList>
    </citation>
    <scope>NUCLEOTIDE SEQUENCE</scope>
    <source>
        <strain evidence="3">GR20004</strain>
    </source>
</reference>
<feature type="region of interest" description="Disordered" evidence="1">
    <location>
        <begin position="1"/>
        <end position="47"/>
    </location>
</feature>
<dbReference type="GeneID" id="45696143"/>
<gene>
    <name evidence="3" type="ORF">NFI99_30155</name>
</gene>